<dbReference type="InterPro" id="IPR016197">
    <property type="entry name" value="Chromo-like_dom_sf"/>
</dbReference>
<feature type="compositionally biased region" description="Acidic residues" evidence="3">
    <location>
        <begin position="124"/>
        <end position="141"/>
    </location>
</feature>
<dbReference type="SUPFAM" id="SSF54160">
    <property type="entry name" value="Chromo domain-like"/>
    <property type="match status" value="2"/>
</dbReference>
<feature type="compositionally biased region" description="Basic residues" evidence="3">
    <location>
        <begin position="1"/>
        <end position="12"/>
    </location>
</feature>
<evidence type="ECO:0000313" key="5">
    <source>
        <dbReference type="EMBL" id="KAL3284715.1"/>
    </source>
</evidence>
<dbReference type="AlphaFoldDB" id="A0ABD2P1P9"/>
<keyword evidence="6" id="KW-1185">Reference proteome</keyword>
<feature type="region of interest" description="Disordered" evidence="3">
    <location>
        <begin position="1"/>
        <end position="142"/>
    </location>
</feature>
<feature type="domain" description="Chromo" evidence="4">
    <location>
        <begin position="141"/>
        <end position="199"/>
    </location>
</feature>
<protein>
    <recommendedName>
        <fullName evidence="4">Chromo domain-containing protein</fullName>
    </recommendedName>
</protein>
<feature type="compositionally biased region" description="Acidic residues" evidence="3">
    <location>
        <begin position="80"/>
        <end position="97"/>
    </location>
</feature>
<dbReference type="SMART" id="SM00298">
    <property type="entry name" value="CHROMO"/>
    <property type="match status" value="2"/>
</dbReference>
<dbReference type="GO" id="GO:0005694">
    <property type="term" value="C:chromosome"/>
    <property type="evidence" value="ECO:0007669"/>
    <property type="project" value="UniProtKB-ARBA"/>
</dbReference>
<evidence type="ECO:0000256" key="3">
    <source>
        <dbReference type="SAM" id="MobiDB-lite"/>
    </source>
</evidence>
<feature type="compositionally biased region" description="Basic and acidic residues" evidence="3">
    <location>
        <begin position="25"/>
        <end position="45"/>
    </location>
</feature>
<gene>
    <name evidence="5" type="ORF">HHI36_018863</name>
</gene>
<dbReference type="PROSITE" id="PS50013">
    <property type="entry name" value="CHROMO_2"/>
    <property type="match status" value="2"/>
</dbReference>
<dbReference type="InterPro" id="IPR051219">
    <property type="entry name" value="Heterochromatin_chromo-domain"/>
</dbReference>
<dbReference type="InterPro" id="IPR023779">
    <property type="entry name" value="Chromodomain_CS"/>
</dbReference>
<proteinExistence type="predicted"/>
<evidence type="ECO:0000256" key="2">
    <source>
        <dbReference type="ARBA" id="ARBA00023242"/>
    </source>
</evidence>
<dbReference type="PANTHER" id="PTHR22812">
    <property type="entry name" value="CHROMOBOX PROTEIN"/>
    <property type="match status" value="1"/>
</dbReference>
<feature type="compositionally biased region" description="Basic and acidic residues" evidence="3">
    <location>
        <begin position="98"/>
        <end position="107"/>
    </location>
</feature>
<reference evidence="5 6" key="1">
    <citation type="journal article" date="2021" name="BMC Biol.">
        <title>Horizontally acquired antibacterial genes associated with adaptive radiation of ladybird beetles.</title>
        <authorList>
            <person name="Li H.S."/>
            <person name="Tang X.F."/>
            <person name="Huang Y.H."/>
            <person name="Xu Z.Y."/>
            <person name="Chen M.L."/>
            <person name="Du X.Y."/>
            <person name="Qiu B.Y."/>
            <person name="Chen P.T."/>
            <person name="Zhang W."/>
            <person name="Slipinski A."/>
            <person name="Escalona H.E."/>
            <person name="Waterhouse R.M."/>
            <person name="Zwick A."/>
            <person name="Pang H."/>
        </authorList>
    </citation>
    <scope>NUCLEOTIDE SEQUENCE [LARGE SCALE GENOMIC DNA]</scope>
    <source>
        <strain evidence="5">SYSU2018</strain>
    </source>
</reference>
<feature type="compositionally biased region" description="Basic residues" evidence="3">
    <location>
        <begin position="108"/>
        <end position="119"/>
    </location>
</feature>
<dbReference type="Pfam" id="PF00385">
    <property type="entry name" value="Chromo"/>
    <property type="match status" value="2"/>
</dbReference>
<dbReference type="InterPro" id="IPR000953">
    <property type="entry name" value="Chromo/chromo_shadow_dom"/>
</dbReference>
<name>A0ABD2P1P9_9CUCU</name>
<evidence type="ECO:0000256" key="1">
    <source>
        <dbReference type="ARBA" id="ARBA00004123"/>
    </source>
</evidence>
<accession>A0ABD2P1P9</accession>
<keyword evidence="2" id="KW-0539">Nucleus</keyword>
<dbReference type="Proteomes" id="UP001516400">
    <property type="component" value="Unassembled WGS sequence"/>
</dbReference>
<dbReference type="PROSITE" id="PS00598">
    <property type="entry name" value="CHROMO_1"/>
    <property type="match status" value="1"/>
</dbReference>
<dbReference type="GO" id="GO:0005634">
    <property type="term" value="C:nucleus"/>
    <property type="evidence" value="ECO:0007669"/>
    <property type="project" value="UniProtKB-SubCell"/>
</dbReference>
<dbReference type="CDD" id="cd00024">
    <property type="entry name" value="CD_CSD"/>
    <property type="match status" value="2"/>
</dbReference>
<organism evidence="5 6">
    <name type="scientific">Cryptolaemus montrouzieri</name>
    <dbReference type="NCBI Taxonomy" id="559131"/>
    <lineage>
        <taxon>Eukaryota</taxon>
        <taxon>Metazoa</taxon>
        <taxon>Ecdysozoa</taxon>
        <taxon>Arthropoda</taxon>
        <taxon>Hexapoda</taxon>
        <taxon>Insecta</taxon>
        <taxon>Pterygota</taxon>
        <taxon>Neoptera</taxon>
        <taxon>Endopterygota</taxon>
        <taxon>Coleoptera</taxon>
        <taxon>Polyphaga</taxon>
        <taxon>Cucujiformia</taxon>
        <taxon>Coccinelloidea</taxon>
        <taxon>Coccinellidae</taxon>
        <taxon>Scymninae</taxon>
        <taxon>Scymnini</taxon>
        <taxon>Cryptolaemus</taxon>
    </lineage>
</organism>
<feature type="domain" description="Chromo" evidence="4">
    <location>
        <begin position="219"/>
        <end position="278"/>
    </location>
</feature>
<sequence length="318" mass="37163">MKKTSGRGRKSAIPKEPETDPLETDNFHDENGKENGDDRRTPKGRAEKKRKSRGKSAAASDDEIEEQPQKKHASKRKSDDIEEDEENAEVENDDASDSDDRAKTKERTKNKKKKKHSSKQKSSEEEEESLGSEVEEDESEYEVDKIIDEKMVRGVRHYLIRWKGYGPEGDTWEPESTLNCPEAMEEFKKTKKSSPEKGKIKKSKKALMESEEWDENENFEVVRILDVHFKRDGKREFLVSWKGFSNSYDSWEPEENMDCKDMIQRFLKRCEDAKTSTQKELRVNRKVTDRFTLSTTEAGRRLSKRNQGRQRVQYHDAE</sequence>
<evidence type="ECO:0000259" key="4">
    <source>
        <dbReference type="PROSITE" id="PS50013"/>
    </source>
</evidence>
<dbReference type="InterPro" id="IPR023780">
    <property type="entry name" value="Chromo_domain"/>
</dbReference>
<feature type="region of interest" description="Disordered" evidence="3">
    <location>
        <begin position="297"/>
        <end position="318"/>
    </location>
</feature>
<comment type="caution">
    <text evidence="5">The sequence shown here is derived from an EMBL/GenBank/DDBJ whole genome shotgun (WGS) entry which is preliminary data.</text>
</comment>
<comment type="subcellular location">
    <subcellularLocation>
        <location evidence="1">Nucleus</location>
    </subcellularLocation>
</comment>
<evidence type="ECO:0000313" key="6">
    <source>
        <dbReference type="Proteomes" id="UP001516400"/>
    </source>
</evidence>
<dbReference type="EMBL" id="JABFTP020000165">
    <property type="protein sequence ID" value="KAL3284715.1"/>
    <property type="molecule type" value="Genomic_DNA"/>
</dbReference>
<dbReference type="Gene3D" id="2.40.50.40">
    <property type="match status" value="2"/>
</dbReference>